<keyword evidence="2" id="KW-0812">Transmembrane</keyword>
<feature type="transmembrane region" description="Helical" evidence="2">
    <location>
        <begin position="182"/>
        <end position="204"/>
    </location>
</feature>
<proteinExistence type="predicted"/>
<keyword evidence="2" id="KW-1133">Transmembrane helix</keyword>
<feature type="transmembrane region" description="Helical" evidence="2">
    <location>
        <begin position="144"/>
        <end position="170"/>
    </location>
</feature>
<feature type="transmembrane region" description="Helical" evidence="2">
    <location>
        <begin position="283"/>
        <end position="301"/>
    </location>
</feature>
<dbReference type="AlphaFoldDB" id="A0AAU1I1J1"/>
<feature type="transmembrane region" description="Helical" evidence="2">
    <location>
        <begin position="216"/>
        <end position="245"/>
    </location>
</feature>
<feature type="transmembrane region" description="Helical" evidence="2">
    <location>
        <begin position="107"/>
        <end position="124"/>
    </location>
</feature>
<dbReference type="EMBL" id="CP108140">
    <property type="protein sequence ID" value="WTP87900.1"/>
    <property type="molecule type" value="Genomic_DNA"/>
</dbReference>
<evidence type="ECO:0000256" key="1">
    <source>
        <dbReference type="SAM" id="MobiDB-lite"/>
    </source>
</evidence>
<sequence length="326" mass="35234">MSNWNPGGQPPFNPQGQPPPPPPAGGYPPHVPHPYAPQPNAPYPYPPQPNAPYPYPPYPYLPAAPPGPLTRLWRQIGPVPVARRVFKPSRPGIVQDPVVARMQRMRTLVGLAAVVWMSVTYKLADSVRVADSVGNVASDRLNQSWISVLVLCVTFPVVVGVLLALASASARRELLRRAAKCFGAMVALVAAVFVFPASVLTGFVEGRFATNPVMTVLTYTGILLTFVWVLPFVIAGIGLALLHVFRTADIHETMPPLLAMTLVWEMALIDLFTGAYTGVPVPIRILFTLGAPLSVTAVGLWELRRLRAHHGIGLHGLLMRQGPGQA</sequence>
<accession>A0AAU1I1J1</accession>
<feature type="region of interest" description="Disordered" evidence="1">
    <location>
        <begin position="1"/>
        <end position="48"/>
    </location>
</feature>
<feature type="compositionally biased region" description="Pro residues" evidence="1">
    <location>
        <begin position="8"/>
        <end position="48"/>
    </location>
</feature>
<organism evidence="3">
    <name type="scientific">Streptomyces sp. NBC_00180</name>
    <dbReference type="NCBI Taxonomy" id="2903632"/>
    <lineage>
        <taxon>Bacteria</taxon>
        <taxon>Bacillati</taxon>
        <taxon>Actinomycetota</taxon>
        <taxon>Actinomycetes</taxon>
        <taxon>Kitasatosporales</taxon>
        <taxon>Streptomycetaceae</taxon>
        <taxon>Streptomyces</taxon>
    </lineage>
</organism>
<name>A0AAU1I1J1_9ACTN</name>
<reference evidence="3" key="1">
    <citation type="submission" date="2022-10" db="EMBL/GenBank/DDBJ databases">
        <title>The complete genomes of actinobacterial strains from the NBC collection.</title>
        <authorList>
            <person name="Joergensen T.S."/>
            <person name="Alvarez Arevalo M."/>
            <person name="Sterndorff E.B."/>
            <person name="Faurdal D."/>
            <person name="Vuksanovic O."/>
            <person name="Mourched A.-S."/>
            <person name="Charusanti P."/>
            <person name="Shaw S."/>
            <person name="Blin K."/>
            <person name="Weber T."/>
        </authorList>
    </citation>
    <scope>NUCLEOTIDE SEQUENCE</scope>
    <source>
        <strain evidence="3">NBC 00180</strain>
    </source>
</reference>
<evidence type="ECO:0000313" key="3">
    <source>
        <dbReference type="EMBL" id="WTP87900.1"/>
    </source>
</evidence>
<gene>
    <name evidence="3" type="ORF">OG477_22210</name>
</gene>
<protein>
    <recommendedName>
        <fullName evidence="4">Integral membrane protein</fullName>
    </recommendedName>
</protein>
<feature type="transmembrane region" description="Helical" evidence="2">
    <location>
        <begin position="257"/>
        <end position="277"/>
    </location>
</feature>
<keyword evidence="2" id="KW-0472">Membrane</keyword>
<evidence type="ECO:0000256" key="2">
    <source>
        <dbReference type="SAM" id="Phobius"/>
    </source>
</evidence>
<evidence type="ECO:0008006" key="4">
    <source>
        <dbReference type="Google" id="ProtNLM"/>
    </source>
</evidence>